<reference evidence="7" key="1">
    <citation type="submission" date="2016-11" db="UniProtKB">
        <authorList>
            <consortium name="WormBaseParasite"/>
        </authorList>
    </citation>
    <scope>IDENTIFICATION</scope>
</reference>
<keyword evidence="1" id="KW-1133">Transmembrane helix</keyword>
<name>A0A1I7S7V0_BURXY</name>
<evidence type="ECO:0000256" key="2">
    <source>
        <dbReference type="SAM" id="SignalP"/>
    </source>
</evidence>
<feature type="signal peptide" evidence="2">
    <location>
        <begin position="1"/>
        <end position="19"/>
    </location>
</feature>
<sequence length="260" mass="29699">MLLPNRSFLYFLLVCYINASIQHGPNNPIDVFSDKLRDALSEKGIVMKEFKFNDTSTVRQICEDFNAEVGKIKDKDLVIFVKLYNFSAPCWVMTSQRKEHVTAQFYSDEGTVDQSNVFVEALSTHLILPFEMANYDIMNTTENAVTIIQTAIQGFSDPEFLETFVLPSYEVPIPYQVMRKDVPRSFDYKFWITFVLMIVLFGSLLITQTLYQRFELGPSSTSDENLVTGIDDEEVDVDFPQEFASETDFARLNPSGTATT</sequence>
<evidence type="ECO:0000313" key="5">
    <source>
        <dbReference type="Proteomes" id="UP000095284"/>
    </source>
</evidence>
<evidence type="ECO:0000313" key="7">
    <source>
        <dbReference type="WBParaSite" id="BXY_0909300.1"/>
    </source>
</evidence>
<dbReference type="EMBL" id="CAJFCV020000001">
    <property type="protein sequence ID" value="CAG9087050.1"/>
    <property type="molecule type" value="Genomic_DNA"/>
</dbReference>
<proteinExistence type="predicted"/>
<evidence type="ECO:0000313" key="4">
    <source>
        <dbReference type="EMBL" id="CAG9087050.1"/>
    </source>
</evidence>
<dbReference type="EMBL" id="CAJFDI010000001">
    <property type="protein sequence ID" value="CAD5210805.1"/>
    <property type="molecule type" value="Genomic_DNA"/>
</dbReference>
<organism evidence="5 7">
    <name type="scientific">Bursaphelenchus xylophilus</name>
    <name type="common">Pinewood nematode worm</name>
    <name type="synonym">Aphelenchoides xylophilus</name>
    <dbReference type="NCBI Taxonomy" id="6326"/>
    <lineage>
        <taxon>Eukaryota</taxon>
        <taxon>Metazoa</taxon>
        <taxon>Ecdysozoa</taxon>
        <taxon>Nematoda</taxon>
        <taxon>Chromadorea</taxon>
        <taxon>Rhabditida</taxon>
        <taxon>Tylenchina</taxon>
        <taxon>Tylenchomorpha</taxon>
        <taxon>Aphelenchoidea</taxon>
        <taxon>Aphelenchoididae</taxon>
        <taxon>Bursaphelenchus</taxon>
    </lineage>
</organism>
<evidence type="ECO:0000313" key="3">
    <source>
        <dbReference type="EMBL" id="CAD5210805.1"/>
    </source>
</evidence>
<feature type="chain" id="PRO_5035399728" evidence="2">
    <location>
        <begin position="20"/>
        <end position="260"/>
    </location>
</feature>
<dbReference type="WBParaSite" id="BXY_0909300.1">
    <property type="protein sequence ID" value="BXY_0909300.1"/>
    <property type="gene ID" value="BXY_0909300"/>
</dbReference>
<protein>
    <submittedName>
        <fullName evidence="3">(pine wood nematode) hypothetical protein</fullName>
    </submittedName>
</protein>
<gene>
    <name evidence="3" type="ORF">BXYJ_LOCUS2112</name>
</gene>
<keyword evidence="1" id="KW-0472">Membrane</keyword>
<keyword evidence="6" id="KW-1185">Reference proteome</keyword>
<keyword evidence="2" id="KW-0732">Signal</keyword>
<evidence type="ECO:0000256" key="1">
    <source>
        <dbReference type="SAM" id="Phobius"/>
    </source>
</evidence>
<reference evidence="4" key="2">
    <citation type="submission" date="2020-08" db="EMBL/GenBank/DDBJ databases">
        <authorList>
            <person name="Kikuchi T."/>
        </authorList>
    </citation>
    <scope>NUCLEOTIDE SEQUENCE</scope>
    <source>
        <strain evidence="3">Ka4C1</strain>
    </source>
</reference>
<evidence type="ECO:0000313" key="6">
    <source>
        <dbReference type="Proteomes" id="UP000659654"/>
    </source>
</evidence>
<dbReference type="Proteomes" id="UP000095284">
    <property type="component" value="Unplaced"/>
</dbReference>
<keyword evidence="1" id="KW-0812">Transmembrane</keyword>
<dbReference type="Proteomes" id="UP000659654">
    <property type="component" value="Unassembled WGS sequence"/>
</dbReference>
<feature type="transmembrane region" description="Helical" evidence="1">
    <location>
        <begin position="188"/>
        <end position="206"/>
    </location>
</feature>
<accession>A0A1I7S7V0</accession>
<dbReference type="SMR" id="A0A1I7S7V0"/>
<dbReference type="AlphaFoldDB" id="A0A1I7S7V0"/>
<dbReference type="Proteomes" id="UP000582659">
    <property type="component" value="Unassembled WGS sequence"/>
</dbReference>